<gene>
    <name evidence="8" type="primary">IFI30</name>
</gene>
<evidence type="ECO:0000259" key="7">
    <source>
        <dbReference type="PROSITE" id="PS51110"/>
    </source>
</evidence>
<name>T2MHF4_HYDVU</name>
<keyword evidence="5" id="KW-1015">Disulfide bond</keyword>
<dbReference type="GO" id="GO:0005576">
    <property type="term" value="C:extracellular region"/>
    <property type="evidence" value="ECO:0007669"/>
    <property type="project" value="UniProtKB-SubCell"/>
</dbReference>
<evidence type="ECO:0000313" key="8">
    <source>
        <dbReference type="EMBL" id="CDG71375.1"/>
    </source>
</evidence>
<dbReference type="PANTHER" id="PTHR13234">
    <property type="entry name" value="GAMMA-INTERFERON INDUCIBLE LYSOSOMAL THIOL REDUCTASE GILT"/>
    <property type="match status" value="1"/>
</dbReference>
<dbReference type="PANTHER" id="PTHR13234:SF8">
    <property type="entry name" value="GAMMA-INTERFERON-INDUCIBLE LYSOSOMAL THIOL REDUCTASE"/>
    <property type="match status" value="1"/>
</dbReference>
<keyword evidence="4" id="KW-0732">Signal</keyword>
<evidence type="ECO:0000256" key="1">
    <source>
        <dbReference type="ARBA" id="ARBA00004613"/>
    </source>
</evidence>
<sequence length="298" mass="33717">KQGINALLSLILFRKFYIVKHATKMISLLVFCSLVVLNIAFPHENRCDSGEKYWCKSYETALECGVLAFCQNKNPDFRAKKITFSPLRQLENPTKKLVSVENVAPPVKIELYYESLCPGCRAFILSQLFPVFQKLFSTGIIDIGLYPYGNAVESQEGDKWVFQCQHGEAECQNNLIEACVLHMLSHPSQFMPFIYCLEQNPSLSNAMTCASKLKIEWAPISNCYNGTQGNHLMHELALETNALNPPHQFVPWIVANGQHTEEIQSSAQSDLLQFVCQTYTGVKPDVCQSTSQKRCYKN</sequence>
<dbReference type="EMBL" id="HAAD01005143">
    <property type="protein sequence ID" value="CDG71375.1"/>
    <property type="molecule type" value="mRNA"/>
</dbReference>
<accession>T2MHF4</accession>
<evidence type="ECO:0000256" key="6">
    <source>
        <dbReference type="ARBA" id="ARBA00023180"/>
    </source>
</evidence>
<feature type="non-terminal residue" evidence="8">
    <location>
        <position position="1"/>
    </location>
</feature>
<dbReference type="GO" id="GO:0016671">
    <property type="term" value="F:oxidoreductase activity, acting on a sulfur group of donors, disulfide as acceptor"/>
    <property type="evidence" value="ECO:0007669"/>
    <property type="project" value="InterPro"/>
</dbReference>
<reference evidence="8" key="1">
    <citation type="journal article" date="2013" name="Genome Biol. Evol.">
        <title>Punctuated emergences of genetic and phenotypic innovations in eumetazoan, bilaterian, euteleostome, and hominidae ancestors.</title>
        <authorList>
            <person name="Wenger Y."/>
            <person name="Galliot B."/>
        </authorList>
    </citation>
    <scope>NUCLEOTIDE SEQUENCE</scope>
    <source>
        <tissue evidence="8">Whole animals</tissue>
    </source>
</reference>
<dbReference type="InterPro" id="IPR003119">
    <property type="entry name" value="SAP_A"/>
</dbReference>
<evidence type="ECO:0000256" key="4">
    <source>
        <dbReference type="ARBA" id="ARBA00022729"/>
    </source>
</evidence>
<dbReference type="PROSITE" id="PS51110">
    <property type="entry name" value="SAP_A"/>
    <property type="match status" value="1"/>
</dbReference>
<keyword evidence="3" id="KW-0964">Secreted</keyword>
<comment type="subcellular location">
    <subcellularLocation>
        <location evidence="1">Secreted</location>
    </subcellularLocation>
</comment>
<evidence type="ECO:0000256" key="5">
    <source>
        <dbReference type="ARBA" id="ARBA00023157"/>
    </source>
</evidence>
<evidence type="ECO:0000256" key="3">
    <source>
        <dbReference type="ARBA" id="ARBA00022525"/>
    </source>
</evidence>
<comment type="similarity">
    <text evidence="2">Belongs to the GILT family.</text>
</comment>
<proteinExistence type="evidence at transcript level"/>
<feature type="domain" description="Saposin A-type" evidence="7">
    <location>
        <begin position="40"/>
        <end position="80"/>
    </location>
</feature>
<protein>
    <submittedName>
        <fullName evidence="8">Gamma-interferon-inducible lysosomal thiol reductase</fullName>
    </submittedName>
</protein>
<evidence type="ECO:0000256" key="2">
    <source>
        <dbReference type="ARBA" id="ARBA00005679"/>
    </source>
</evidence>
<keyword evidence="6" id="KW-0325">Glycoprotein</keyword>
<dbReference type="Pfam" id="PF03227">
    <property type="entry name" value="GILT"/>
    <property type="match status" value="1"/>
</dbReference>
<dbReference type="AlphaFoldDB" id="T2MHF4"/>
<dbReference type="Pfam" id="PF02199">
    <property type="entry name" value="SapA"/>
    <property type="match status" value="1"/>
</dbReference>
<dbReference type="OrthoDB" id="958254at2759"/>
<organism evidence="8">
    <name type="scientific">Hydra vulgaris</name>
    <name type="common">Hydra</name>
    <name type="synonym">Hydra attenuata</name>
    <dbReference type="NCBI Taxonomy" id="6087"/>
    <lineage>
        <taxon>Eukaryota</taxon>
        <taxon>Metazoa</taxon>
        <taxon>Cnidaria</taxon>
        <taxon>Hydrozoa</taxon>
        <taxon>Hydroidolina</taxon>
        <taxon>Anthoathecata</taxon>
        <taxon>Aplanulata</taxon>
        <taxon>Hydridae</taxon>
        <taxon>Hydra</taxon>
    </lineage>
</organism>
<dbReference type="InterPro" id="IPR004911">
    <property type="entry name" value="Interferon-induced_GILT"/>
</dbReference>